<name>A0A0W0ZY66_9GAMM</name>
<dbReference type="InterPro" id="IPR036107">
    <property type="entry name" value="CsrA_sf"/>
</dbReference>
<dbReference type="GO" id="GO:0006402">
    <property type="term" value="P:mRNA catabolic process"/>
    <property type="evidence" value="ECO:0007669"/>
    <property type="project" value="InterPro"/>
</dbReference>
<dbReference type="GO" id="GO:0048027">
    <property type="term" value="F:mRNA 5'-UTR binding"/>
    <property type="evidence" value="ECO:0007669"/>
    <property type="project" value="UniProtKB-UniRule"/>
</dbReference>
<evidence type="ECO:0000313" key="7">
    <source>
        <dbReference type="Proteomes" id="UP000054693"/>
    </source>
</evidence>
<dbReference type="GO" id="GO:0045947">
    <property type="term" value="P:negative regulation of translational initiation"/>
    <property type="evidence" value="ECO:0007669"/>
    <property type="project" value="UniProtKB-UniRule"/>
</dbReference>
<evidence type="ECO:0000313" key="6">
    <source>
        <dbReference type="EMBL" id="KTD73792.1"/>
    </source>
</evidence>
<dbReference type="GO" id="GO:0006109">
    <property type="term" value="P:regulation of carbohydrate metabolic process"/>
    <property type="evidence" value="ECO:0007669"/>
    <property type="project" value="UniProtKB-UniRule"/>
</dbReference>
<accession>A0A0W0ZY66</accession>
<dbReference type="PATRIC" id="fig|40335.7.peg.1739"/>
<comment type="caution">
    <text evidence="6">The sequence shown here is derived from an EMBL/GenBank/DDBJ whole genome shotgun (WGS) entry which is preliminary data.</text>
</comment>
<dbReference type="OrthoDB" id="9809061at2"/>
<dbReference type="AlphaFoldDB" id="A0A0W0ZY66"/>
<reference evidence="6 7" key="1">
    <citation type="submission" date="2015-11" db="EMBL/GenBank/DDBJ databases">
        <title>Genomic analysis of 38 Legionella species identifies large and diverse effector repertoires.</title>
        <authorList>
            <person name="Burstein D."/>
            <person name="Amaro F."/>
            <person name="Zusman T."/>
            <person name="Lifshitz Z."/>
            <person name="Cohen O."/>
            <person name="Gilbert J.A."/>
            <person name="Pupko T."/>
            <person name="Shuman H.A."/>
            <person name="Segal G."/>
        </authorList>
    </citation>
    <scope>NUCLEOTIDE SEQUENCE [LARGE SCALE GENOMIC DNA]</scope>
    <source>
        <strain evidence="6 7">ATCC 49180</strain>
    </source>
</reference>
<keyword evidence="7" id="KW-1185">Reference proteome</keyword>
<evidence type="ECO:0000256" key="4">
    <source>
        <dbReference type="ARBA" id="ARBA00023159"/>
    </source>
</evidence>
<dbReference type="Pfam" id="PF02599">
    <property type="entry name" value="CsrA"/>
    <property type="match status" value="1"/>
</dbReference>
<dbReference type="RefSeq" id="WP_058520791.1">
    <property type="nucleotide sequence ID" value="NZ_CAAAIP010000008.1"/>
</dbReference>
<protein>
    <recommendedName>
        <fullName evidence="5">Translational regulator CsrA</fullName>
    </recommendedName>
    <alternativeName>
        <fullName evidence="5">Carbon storage regulator</fullName>
    </alternativeName>
</protein>
<keyword evidence="5" id="KW-0678">Repressor</keyword>
<keyword evidence="4 5" id="KW-0010">Activator</keyword>
<dbReference type="GO" id="GO:0005829">
    <property type="term" value="C:cytosol"/>
    <property type="evidence" value="ECO:0007669"/>
    <property type="project" value="TreeGrafter"/>
</dbReference>
<evidence type="ECO:0000256" key="3">
    <source>
        <dbReference type="ARBA" id="ARBA00022884"/>
    </source>
</evidence>
<dbReference type="InterPro" id="IPR003751">
    <property type="entry name" value="CsrA"/>
</dbReference>
<comment type="subunit">
    <text evidence="5">Homodimer; the beta-strands of each monomer intercalate to form a hydrophobic core, while the alpha-helices form wings that extend away from the core.</text>
</comment>
<dbReference type="PANTHER" id="PTHR34984:SF1">
    <property type="entry name" value="CARBON STORAGE REGULATOR"/>
    <property type="match status" value="1"/>
</dbReference>
<gene>
    <name evidence="5" type="primary">csrA</name>
    <name evidence="6" type="ORF">Ltuc_1639</name>
</gene>
<dbReference type="STRING" id="40335.Ltuc_1639"/>
<keyword evidence="1 5" id="KW-0963">Cytoplasm</keyword>
<evidence type="ECO:0000256" key="1">
    <source>
        <dbReference type="ARBA" id="ARBA00022490"/>
    </source>
</evidence>
<dbReference type="PANTHER" id="PTHR34984">
    <property type="entry name" value="CARBON STORAGE REGULATOR"/>
    <property type="match status" value="1"/>
</dbReference>
<comment type="similarity">
    <text evidence="5">Belongs to the CsrA/RsmA family.</text>
</comment>
<sequence>MLTLIRRIGEEIYIDKGRIKVLVISENEGRIKLGIEAPRHVDIERKEVFIRKAVEQHALAQDQRNNSSKQSRGEHD</sequence>
<comment type="function">
    <text evidence="5">A key translational regulator that binds mRNA to regulate translation initiation and/or mRNA stability. Mediates global changes in gene expression, shifting from rapid growth to stress survival by linking envelope stress, the stringent response and the catabolite repression systems. Usually binds in the 5'-UTR; binding at or near the Shine-Dalgarno sequence prevents ribosome-binding, repressing translation, binding elsewhere in the 5'-UTR can activate translation and/or stabilize the mRNA. Its function is antagonized by small RNA(s).</text>
</comment>
<dbReference type="SUPFAM" id="SSF117130">
    <property type="entry name" value="CsrA-like"/>
    <property type="match status" value="1"/>
</dbReference>
<proteinExistence type="inferred from homology"/>
<dbReference type="GO" id="GO:0045948">
    <property type="term" value="P:positive regulation of translational initiation"/>
    <property type="evidence" value="ECO:0007669"/>
    <property type="project" value="UniProtKB-UniRule"/>
</dbReference>
<evidence type="ECO:0000256" key="5">
    <source>
        <dbReference type="HAMAP-Rule" id="MF_00167"/>
    </source>
</evidence>
<comment type="subcellular location">
    <subcellularLocation>
        <location evidence="5">Cytoplasm</location>
    </subcellularLocation>
</comment>
<dbReference type="Proteomes" id="UP000054693">
    <property type="component" value="Unassembled WGS sequence"/>
</dbReference>
<evidence type="ECO:0000256" key="2">
    <source>
        <dbReference type="ARBA" id="ARBA00022845"/>
    </source>
</evidence>
<keyword evidence="3 5" id="KW-0694">RNA-binding</keyword>
<keyword evidence="2 5" id="KW-0810">Translation regulation</keyword>
<organism evidence="6 7">
    <name type="scientific">Legionella tucsonensis</name>
    <dbReference type="NCBI Taxonomy" id="40335"/>
    <lineage>
        <taxon>Bacteria</taxon>
        <taxon>Pseudomonadati</taxon>
        <taxon>Pseudomonadota</taxon>
        <taxon>Gammaproteobacteria</taxon>
        <taxon>Legionellales</taxon>
        <taxon>Legionellaceae</taxon>
        <taxon>Legionella</taxon>
    </lineage>
</organism>
<dbReference type="Gene3D" id="2.60.40.4380">
    <property type="entry name" value="Translational regulator CsrA"/>
    <property type="match status" value="1"/>
</dbReference>
<dbReference type="EMBL" id="LNZA01000001">
    <property type="protein sequence ID" value="KTD73792.1"/>
    <property type="molecule type" value="Genomic_DNA"/>
</dbReference>
<dbReference type="HAMAP" id="MF_00167">
    <property type="entry name" value="CsrA"/>
    <property type="match status" value="1"/>
</dbReference>